<dbReference type="InterPro" id="IPR001128">
    <property type="entry name" value="Cyt_P450"/>
</dbReference>
<dbReference type="Gene3D" id="1.10.630.10">
    <property type="entry name" value="Cytochrome P450"/>
    <property type="match status" value="1"/>
</dbReference>
<keyword evidence="4" id="KW-0560">Oxidoreductase</keyword>
<evidence type="ECO:0000256" key="6">
    <source>
        <dbReference type="ARBA" id="ARBA00023033"/>
    </source>
</evidence>
<dbReference type="SUPFAM" id="SSF48264">
    <property type="entry name" value="Cytochrome P450"/>
    <property type="match status" value="1"/>
</dbReference>
<dbReference type="Pfam" id="PF00067">
    <property type="entry name" value="p450"/>
    <property type="match status" value="1"/>
</dbReference>
<evidence type="ECO:0000256" key="5">
    <source>
        <dbReference type="ARBA" id="ARBA00023004"/>
    </source>
</evidence>
<keyword evidence="9" id="KW-1185">Reference proteome</keyword>
<dbReference type="PRINTS" id="PR00385">
    <property type="entry name" value="P450"/>
</dbReference>
<keyword evidence="3" id="KW-0479">Metal-binding</keyword>
<dbReference type="InterPro" id="IPR050121">
    <property type="entry name" value="Cytochrome_P450_monoxygenase"/>
</dbReference>
<proteinExistence type="inferred from homology"/>
<dbReference type="PANTHER" id="PTHR24305:SF157">
    <property type="entry name" value="N-ACETYLTRYPTOPHAN 6-HYDROXYLASE IVOC-RELATED"/>
    <property type="match status" value="1"/>
</dbReference>
<keyword evidence="7" id="KW-0472">Membrane</keyword>
<comment type="caution">
    <text evidence="8">The sequence shown here is derived from an EMBL/GenBank/DDBJ whole genome shotgun (WGS) entry which is preliminary data.</text>
</comment>
<dbReference type="InterPro" id="IPR002401">
    <property type="entry name" value="Cyt_P450_E_grp-I"/>
</dbReference>
<evidence type="ECO:0000313" key="9">
    <source>
        <dbReference type="Proteomes" id="UP001172684"/>
    </source>
</evidence>
<feature type="transmembrane region" description="Helical" evidence="7">
    <location>
        <begin position="12"/>
        <end position="36"/>
    </location>
</feature>
<dbReference type="Proteomes" id="UP001172684">
    <property type="component" value="Unassembled WGS sequence"/>
</dbReference>
<organism evidence="8 9">
    <name type="scientific">Coniosporium apollinis</name>
    <dbReference type="NCBI Taxonomy" id="61459"/>
    <lineage>
        <taxon>Eukaryota</taxon>
        <taxon>Fungi</taxon>
        <taxon>Dikarya</taxon>
        <taxon>Ascomycota</taxon>
        <taxon>Pezizomycotina</taxon>
        <taxon>Dothideomycetes</taxon>
        <taxon>Dothideomycetes incertae sedis</taxon>
        <taxon>Coniosporium</taxon>
    </lineage>
</organism>
<evidence type="ECO:0000256" key="7">
    <source>
        <dbReference type="SAM" id="Phobius"/>
    </source>
</evidence>
<evidence type="ECO:0000313" key="8">
    <source>
        <dbReference type="EMBL" id="KAJ9656641.1"/>
    </source>
</evidence>
<keyword evidence="5" id="KW-0408">Iron</keyword>
<name>A0ABQ9NJC6_9PEZI</name>
<evidence type="ECO:0000256" key="1">
    <source>
        <dbReference type="ARBA" id="ARBA00001971"/>
    </source>
</evidence>
<dbReference type="InterPro" id="IPR036396">
    <property type="entry name" value="Cyt_P450_sf"/>
</dbReference>
<comment type="cofactor">
    <cofactor evidence="1">
        <name>heme</name>
        <dbReference type="ChEBI" id="CHEBI:30413"/>
    </cofactor>
</comment>
<evidence type="ECO:0000256" key="2">
    <source>
        <dbReference type="ARBA" id="ARBA00010617"/>
    </source>
</evidence>
<keyword evidence="6" id="KW-0503">Monooxygenase</keyword>
<evidence type="ECO:0000256" key="4">
    <source>
        <dbReference type="ARBA" id="ARBA00023002"/>
    </source>
</evidence>
<dbReference type="PRINTS" id="PR00463">
    <property type="entry name" value="EP450I"/>
</dbReference>
<gene>
    <name evidence="8" type="ORF">H2201_008490</name>
</gene>
<reference evidence="8" key="1">
    <citation type="submission" date="2022-10" db="EMBL/GenBank/DDBJ databases">
        <title>Culturing micro-colonial fungi from biological soil crusts in the Mojave desert and describing Neophaeococcomyces mojavensis, and introducing the new genera and species Taxawa tesnikishii.</title>
        <authorList>
            <person name="Kurbessoian T."/>
            <person name="Stajich J.E."/>
        </authorList>
    </citation>
    <scope>NUCLEOTIDE SEQUENCE</scope>
    <source>
        <strain evidence="8">TK_1</strain>
    </source>
</reference>
<dbReference type="PANTHER" id="PTHR24305">
    <property type="entry name" value="CYTOCHROME P450"/>
    <property type="match status" value="1"/>
</dbReference>
<keyword evidence="7" id="KW-1133">Transmembrane helix</keyword>
<dbReference type="CDD" id="cd11062">
    <property type="entry name" value="CYP58-like"/>
    <property type="match status" value="1"/>
</dbReference>
<accession>A0ABQ9NJC6</accession>
<dbReference type="EMBL" id="JAPDRL010000120">
    <property type="protein sequence ID" value="KAJ9656641.1"/>
    <property type="molecule type" value="Genomic_DNA"/>
</dbReference>
<evidence type="ECO:0008006" key="10">
    <source>
        <dbReference type="Google" id="ProtNLM"/>
    </source>
</evidence>
<keyword evidence="7" id="KW-0812">Transmembrane</keyword>
<comment type="similarity">
    <text evidence="2">Belongs to the cytochrome P450 family.</text>
</comment>
<protein>
    <recommendedName>
        <fullName evidence="10">Cytochrome P450</fullName>
    </recommendedName>
</protein>
<sequence>MAALWELVGRDYLFTALAAVILLSYVVGGAIYRLYFSPLSKFPGPKLAAVTLWYEFYYDVIKKGQYTFEIGRMHEKYGPIVRISPYELHVNDPEYYEELYSRSSPRDKYPYYTRQFGNPESTFSTVDHHHHRLRRGAMNPFFSKRRIGGLEEMISSMVEKLCIRIEEFRKSGQPIPMRLAYMCLTTDVITKYSMARSWDHLESPDFSPTWCETIKATAGVGHFMKHFPWLFPVIRALPDRLVAVLNPGMLLLLDFQRSIERQIKEIMNRKGEDEQHYLVDGQPTIFHELLNSDLPPWEKSLERLWQEGQVVVGAGADTTANALSVTTFHLLDNPDKLQRLKSELATLMPDPYSPVKLRELAQLPYMSAILSEGLRLSYGVSSRLQRIAPAEELKFHDWTIPPGTPVGMTSVLMHHNPSIFPNPDTFLPERWLEPAPDNRPLDRYLVSFTKGSRQCIGINLARAEMYLAIATVFRRFDMQLFETTRSDVDLKHDLFLPQPRLDSKGLRVLLK</sequence>
<evidence type="ECO:0000256" key="3">
    <source>
        <dbReference type="ARBA" id="ARBA00022723"/>
    </source>
</evidence>